<protein>
    <submittedName>
        <fullName evidence="3">35884_t:CDS:1</fullName>
    </submittedName>
</protein>
<evidence type="ECO:0000259" key="2">
    <source>
        <dbReference type="PROSITE" id="PS50966"/>
    </source>
</evidence>
<dbReference type="InterPro" id="IPR007527">
    <property type="entry name" value="Znf_SWIM"/>
</dbReference>
<reference evidence="3 4" key="1">
    <citation type="submission" date="2021-06" db="EMBL/GenBank/DDBJ databases">
        <authorList>
            <person name="Kallberg Y."/>
            <person name="Tangrot J."/>
            <person name="Rosling A."/>
        </authorList>
    </citation>
    <scope>NUCLEOTIDE SEQUENCE [LARGE SCALE GENOMIC DNA]</scope>
    <source>
        <strain evidence="3 4">120-4 pot B 10/14</strain>
    </source>
</reference>
<dbReference type="PANTHER" id="PTHR31669:SF251">
    <property type="entry name" value="PROTEIN FAR1-RELATED SEQUENCE"/>
    <property type="match status" value="1"/>
</dbReference>
<comment type="caution">
    <text evidence="3">The sequence shown here is derived from an EMBL/GenBank/DDBJ whole genome shotgun (WGS) entry which is preliminary data.</text>
</comment>
<dbReference type="Proteomes" id="UP000789901">
    <property type="component" value="Unassembled WGS sequence"/>
</dbReference>
<keyword evidence="1" id="KW-0479">Metal-binding</keyword>
<evidence type="ECO:0000313" key="3">
    <source>
        <dbReference type="EMBL" id="CAG8655425.1"/>
    </source>
</evidence>
<evidence type="ECO:0000256" key="1">
    <source>
        <dbReference type="PROSITE-ProRule" id="PRU00325"/>
    </source>
</evidence>
<keyword evidence="1" id="KW-0863">Zinc-finger</keyword>
<dbReference type="PANTHER" id="PTHR31669">
    <property type="entry name" value="PROTEIN FAR1-RELATED SEQUENCE 10-RELATED"/>
    <property type="match status" value="1"/>
</dbReference>
<keyword evidence="4" id="KW-1185">Reference proteome</keyword>
<proteinExistence type="predicted"/>
<evidence type="ECO:0000313" key="4">
    <source>
        <dbReference type="Proteomes" id="UP000789901"/>
    </source>
</evidence>
<dbReference type="InterPro" id="IPR031052">
    <property type="entry name" value="FHY3/FAR1"/>
</dbReference>
<feature type="domain" description="SWIM-type" evidence="2">
    <location>
        <begin position="530"/>
        <end position="564"/>
    </location>
</feature>
<organism evidence="3 4">
    <name type="scientific">Gigaspora margarita</name>
    <dbReference type="NCBI Taxonomy" id="4874"/>
    <lineage>
        <taxon>Eukaryota</taxon>
        <taxon>Fungi</taxon>
        <taxon>Fungi incertae sedis</taxon>
        <taxon>Mucoromycota</taxon>
        <taxon>Glomeromycotina</taxon>
        <taxon>Glomeromycetes</taxon>
        <taxon>Diversisporales</taxon>
        <taxon>Gigasporaceae</taxon>
        <taxon>Gigaspora</taxon>
    </lineage>
</organism>
<name>A0ABN7UQV8_GIGMA</name>
<gene>
    <name evidence="3" type="ORF">GMARGA_LOCUS9584</name>
</gene>
<feature type="non-terminal residue" evidence="3">
    <location>
        <position position="767"/>
    </location>
</feature>
<dbReference type="EMBL" id="CAJVQB010005195">
    <property type="protein sequence ID" value="CAG8655425.1"/>
    <property type="molecule type" value="Genomic_DNA"/>
</dbReference>
<accession>A0ABN7UQV8</accession>
<sequence length="767" mass="86522">MSGSEDFELSNSSSEDFVLSSVGSGLFSLTNLDFSSSVSLELPEYSSLGLVASASSINSRPLGFLKIESNDTLSSAIHSELNLSSIVSSCSKDIPTGITSSGFQYVPFSSLSSMFQDVSPGSMSSIFQDDSSGSMSSRSGFKDILPNAMSSRFKDIAPGNMSFGSNSSGFEEFSSSSADFGSNNNNQIIKDNSTKLKFNVGDPFDNWDAIQCAMVHFYLGKRVNSITITSIVDKHNYLCNSKTIKLAPKNLRFPQPILDKNENYTVVDVRIYDKSNTATMLLYLMNQKDQDHDYVVIPRIKGKFNKLTGIFWITSKQYRDPAMSAAVHIVYLDTQHLLCIYHLGENIKKKAKLKLHSNMVTNFISDFYYMRNSSNKKNFELRYNDIITKYEPCCSYLESKLYPCHESWAKYVIVKIFIASTLLKELVVAIEQELEKESFYTCIRDYYGSNLSSGLSSVYNTIFKDIDTVLKDYLAPIPLSLQWTQMNQLLLYHMMLITTNQISELLSDVLSSEIQEVWKVFYITSTKSHYVVILQDSLLFCTCMQIINFGMLCHHQFRIFIQSSNAIFHIGLIHACWFKIIPSKINMHITIAKETKSFTSTSLYHLNQIRSASVYTPIIQETVNKKLQFGTTMSIAKTSVQVTISEGVTAELIGVLTQFISKYRCTTGLNIEAYNMQNENNKAQTNDKAQTNASIEFNCQPLTDLNLNCNLTEVSNPEYHKSRGHPPKRLKLSIEKEAAKPTHEQRICSYCLNKEHNIHGCTHTKLI</sequence>
<keyword evidence="1" id="KW-0862">Zinc</keyword>
<dbReference type="PROSITE" id="PS50966">
    <property type="entry name" value="ZF_SWIM"/>
    <property type="match status" value="1"/>
</dbReference>